<name>A0A820KN17_9BILA</name>
<feature type="non-terminal residue" evidence="2">
    <location>
        <position position="233"/>
    </location>
</feature>
<evidence type="ECO:0000313" key="2">
    <source>
        <dbReference type="EMBL" id="CAF4344521.1"/>
    </source>
</evidence>
<reference evidence="2" key="1">
    <citation type="submission" date="2021-02" db="EMBL/GenBank/DDBJ databases">
        <authorList>
            <person name="Nowell W R."/>
        </authorList>
    </citation>
    <scope>NUCLEOTIDE SEQUENCE</scope>
</reference>
<dbReference type="SUPFAM" id="SSF56091">
    <property type="entry name" value="DNA ligase/mRNA capping enzyme, catalytic domain"/>
    <property type="match status" value="1"/>
</dbReference>
<dbReference type="Gene3D" id="3.30.470.30">
    <property type="entry name" value="DNA ligase/mRNA capping enzyme"/>
    <property type="match status" value="1"/>
</dbReference>
<organism evidence="2 3">
    <name type="scientific">Adineta steineri</name>
    <dbReference type="NCBI Taxonomy" id="433720"/>
    <lineage>
        <taxon>Eukaryota</taxon>
        <taxon>Metazoa</taxon>
        <taxon>Spiralia</taxon>
        <taxon>Gnathifera</taxon>
        <taxon>Rotifera</taxon>
        <taxon>Eurotatoria</taxon>
        <taxon>Bdelloidea</taxon>
        <taxon>Adinetida</taxon>
        <taxon>Adinetidae</taxon>
        <taxon>Adineta</taxon>
    </lineage>
</organism>
<evidence type="ECO:0000313" key="3">
    <source>
        <dbReference type="Proteomes" id="UP000663844"/>
    </source>
</evidence>
<comment type="caution">
    <text evidence="2">The sequence shown here is derived from an EMBL/GenBank/DDBJ whole genome shotgun (WGS) entry which is preliminary data.</text>
</comment>
<dbReference type="PANTHER" id="PTHR43883">
    <property type="entry name" value="SLR0207 PROTEIN"/>
    <property type="match status" value="1"/>
</dbReference>
<dbReference type="AlphaFoldDB" id="A0A820KN17"/>
<evidence type="ECO:0000259" key="1">
    <source>
        <dbReference type="Pfam" id="PF09414"/>
    </source>
</evidence>
<dbReference type="EMBL" id="CAJOAZ010020257">
    <property type="protein sequence ID" value="CAF4344521.1"/>
    <property type="molecule type" value="Genomic_DNA"/>
</dbReference>
<sequence>QRSDHPTLIAGQRVRNAIQSMQRQMERPRLDEGFVAICIIRSFYAANQLIKRLTPVNILKFLRTGHLMNLGAATADDFVVSFRQTTEAPYVVITEKVDGANMGFSLSADRELTVQNRSHYVTSTTHAQFRPLYTWIETHREGLYSVLDRDNSFPERYILYGEWVVAQHSIPYTRLPDRFLAFDLYDRRTQTWADRITLERLLEGTNISLVHIMYQGPRPTDNVLKDMVHRPSQ</sequence>
<gene>
    <name evidence="2" type="ORF">OXD698_LOCUS48422</name>
</gene>
<dbReference type="InterPro" id="IPR052732">
    <property type="entry name" value="Cell-binding_unc_protein"/>
</dbReference>
<dbReference type="InterPro" id="IPR021122">
    <property type="entry name" value="RNA_ligase_dom_REL/Rnl2"/>
</dbReference>
<accession>A0A820KN17</accession>
<feature type="non-terminal residue" evidence="2">
    <location>
        <position position="1"/>
    </location>
</feature>
<dbReference type="Proteomes" id="UP000663844">
    <property type="component" value="Unassembled WGS sequence"/>
</dbReference>
<dbReference type="Pfam" id="PF09414">
    <property type="entry name" value="RNA_ligase"/>
    <property type="match status" value="1"/>
</dbReference>
<protein>
    <recommendedName>
        <fullName evidence="1">RNA ligase domain-containing protein</fullName>
    </recommendedName>
</protein>
<proteinExistence type="predicted"/>
<feature type="domain" description="RNA ligase" evidence="1">
    <location>
        <begin position="90"/>
        <end position="220"/>
    </location>
</feature>
<dbReference type="PANTHER" id="PTHR43883:SF1">
    <property type="entry name" value="GLUCONOKINASE"/>
    <property type="match status" value="1"/>
</dbReference>